<reference evidence="3 4" key="1">
    <citation type="submission" date="2017-07" db="EMBL/GenBank/DDBJ databases">
        <title>Phylogenetic study on the rhizospheric bacterium Ochrobactrum sp. A44.</title>
        <authorList>
            <person name="Krzyzanowska D.M."/>
            <person name="Ossowicki A."/>
            <person name="Rajewska M."/>
            <person name="Maciag T."/>
            <person name="Kaczynski Z."/>
            <person name="Czerwicka M."/>
            <person name="Jafra S."/>
        </authorList>
    </citation>
    <scope>NUCLEOTIDE SEQUENCE [LARGE SCALE GENOMIC DNA]</scope>
    <source>
        <strain evidence="3 4">OgA9a</strain>
    </source>
</reference>
<dbReference type="InterPro" id="IPR011008">
    <property type="entry name" value="Dimeric_a/b-barrel"/>
</dbReference>
<dbReference type="AlphaFoldDB" id="A0A256FRH1"/>
<organism evidence="3 4">
    <name type="scientific">Brucella grignonensis</name>
    <dbReference type="NCBI Taxonomy" id="94627"/>
    <lineage>
        <taxon>Bacteria</taxon>
        <taxon>Pseudomonadati</taxon>
        <taxon>Pseudomonadota</taxon>
        <taxon>Alphaproteobacteria</taxon>
        <taxon>Hyphomicrobiales</taxon>
        <taxon>Brucellaceae</taxon>
        <taxon>Brucella/Ochrobactrum group</taxon>
        <taxon>Brucella</taxon>
    </lineage>
</organism>
<dbReference type="Proteomes" id="UP000216478">
    <property type="component" value="Unassembled WGS sequence"/>
</dbReference>
<dbReference type="InterPro" id="IPR005545">
    <property type="entry name" value="YCII"/>
</dbReference>
<dbReference type="SUPFAM" id="SSF54909">
    <property type="entry name" value="Dimeric alpha+beta barrel"/>
    <property type="match status" value="1"/>
</dbReference>
<feature type="domain" description="YCII-related" evidence="2">
    <location>
        <begin position="1"/>
        <end position="78"/>
    </location>
</feature>
<evidence type="ECO:0000259" key="2">
    <source>
        <dbReference type="Pfam" id="PF03795"/>
    </source>
</evidence>
<proteinExistence type="inferred from homology"/>
<gene>
    <name evidence="3" type="ORF">CEV33_3901</name>
</gene>
<protein>
    <submittedName>
        <fullName evidence="3">YCII-related domain protein</fullName>
    </submittedName>
</protein>
<sequence>MRFVCICRPVEGAGMEQFQPHLEAEVRYGWDNYKNGIFREIYFRQDVLGVVVMVEANSLEAARAAVEGFPLAKAGLVTFETIPVGPFTNWEMLFA</sequence>
<dbReference type="RefSeq" id="WP_094538941.1">
    <property type="nucleotide sequence ID" value="NZ_JBHEER010000012.1"/>
</dbReference>
<comment type="caution">
    <text evidence="3">The sequence shown here is derived from an EMBL/GenBank/DDBJ whole genome shotgun (WGS) entry which is preliminary data.</text>
</comment>
<accession>A0A256FRH1</accession>
<dbReference type="Pfam" id="PF03795">
    <property type="entry name" value="YCII"/>
    <property type="match status" value="1"/>
</dbReference>
<keyword evidence="4" id="KW-1185">Reference proteome</keyword>
<comment type="similarity">
    <text evidence="1">Belongs to the YciI family.</text>
</comment>
<name>A0A256FRH1_9HYPH</name>
<dbReference type="EMBL" id="NNRL01000147">
    <property type="protein sequence ID" value="OYR17444.1"/>
    <property type="molecule type" value="Genomic_DNA"/>
</dbReference>
<evidence type="ECO:0000313" key="3">
    <source>
        <dbReference type="EMBL" id="OYR17444.1"/>
    </source>
</evidence>
<evidence type="ECO:0000256" key="1">
    <source>
        <dbReference type="ARBA" id="ARBA00007689"/>
    </source>
</evidence>
<evidence type="ECO:0000313" key="4">
    <source>
        <dbReference type="Proteomes" id="UP000216478"/>
    </source>
</evidence>
<dbReference type="OrthoDB" id="573560at2"/>